<dbReference type="AlphaFoldDB" id="W9RPS2"/>
<dbReference type="PANTHER" id="PTHR31415">
    <property type="entry name" value="OS05G0367900 PROTEIN"/>
    <property type="match status" value="1"/>
</dbReference>
<evidence type="ECO:0000256" key="6">
    <source>
        <dbReference type="SAM" id="Phobius"/>
    </source>
</evidence>
<evidence type="ECO:0000259" key="7">
    <source>
        <dbReference type="Pfam" id="PF03168"/>
    </source>
</evidence>
<dbReference type="OrthoDB" id="1192457at2759"/>
<evidence type="ECO:0000313" key="9">
    <source>
        <dbReference type="Proteomes" id="UP000030645"/>
    </source>
</evidence>
<keyword evidence="3 6" id="KW-1133">Transmembrane helix</keyword>
<keyword evidence="9" id="KW-1185">Reference proteome</keyword>
<dbReference type="InterPro" id="IPR044839">
    <property type="entry name" value="NDR1-like"/>
</dbReference>
<accession>W9RPS2</accession>
<proteinExistence type="predicted"/>
<dbReference type="GO" id="GO:0098542">
    <property type="term" value="P:defense response to other organism"/>
    <property type="evidence" value="ECO:0007669"/>
    <property type="project" value="InterPro"/>
</dbReference>
<dbReference type="InterPro" id="IPR004864">
    <property type="entry name" value="LEA_2"/>
</dbReference>
<keyword evidence="4 6" id="KW-0472">Membrane</keyword>
<evidence type="ECO:0000256" key="4">
    <source>
        <dbReference type="ARBA" id="ARBA00023136"/>
    </source>
</evidence>
<feature type="transmembrane region" description="Helical" evidence="6">
    <location>
        <begin position="36"/>
        <end position="61"/>
    </location>
</feature>
<dbReference type="GO" id="GO:0005886">
    <property type="term" value="C:plasma membrane"/>
    <property type="evidence" value="ECO:0007669"/>
    <property type="project" value="TreeGrafter"/>
</dbReference>
<reference evidence="9" key="1">
    <citation type="submission" date="2013-01" db="EMBL/GenBank/DDBJ databases">
        <title>Draft Genome Sequence of a Mulberry Tree, Morus notabilis C.K. Schneid.</title>
        <authorList>
            <person name="He N."/>
            <person name="Zhao S."/>
        </authorList>
    </citation>
    <scope>NUCLEOTIDE SEQUENCE</scope>
</reference>
<comment type="subcellular location">
    <subcellularLocation>
        <location evidence="1">Membrane</location>
        <topology evidence="1">Single-pass membrane protein</topology>
    </subcellularLocation>
</comment>
<name>W9RPS2_9ROSA</name>
<evidence type="ECO:0000256" key="5">
    <source>
        <dbReference type="SAM" id="MobiDB-lite"/>
    </source>
</evidence>
<dbReference type="eggNOG" id="ENOG502QUR9">
    <property type="taxonomic scope" value="Eukaryota"/>
</dbReference>
<dbReference type="GO" id="GO:0009506">
    <property type="term" value="C:plasmodesma"/>
    <property type="evidence" value="ECO:0007669"/>
    <property type="project" value="TreeGrafter"/>
</dbReference>
<dbReference type="PANTHER" id="PTHR31415:SF4">
    <property type="entry name" value="NDR1_HIN1-LIKE PROTEIN 3"/>
    <property type="match status" value="1"/>
</dbReference>
<organism evidence="8 9">
    <name type="scientific">Morus notabilis</name>
    <dbReference type="NCBI Taxonomy" id="981085"/>
    <lineage>
        <taxon>Eukaryota</taxon>
        <taxon>Viridiplantae</taxon>
        <taxon>Streptophyta</taxon>
        <taxon>Embryophyta</taxon>
        <taxon>Tracheophyta</taxon>
        <taxon>Spermatophyta</taxon>
        <taxon>Magnoliopsida</taxon>
        <taxon>eudicotyledons</taxon>
        <taxon>Gunneridae</taxon>
        <taxon>Pentapetalae</taxon>
        <taxon>rosids</taxon>
        <taxon>fabids</taxon>
        <taxon>Rosales</taxon>
        <taxon>Moraceae</taxon>
        <taxon>Moreae</taxon>
        <taxon>Morus</taxon>
    </lineage>
</organism>
<evidence type="ECO:0000256" key="1">
    <source>
        <dbReference type="ARBA" id="ARBA00004167"/>
    </source>
</evidence>
<sequence>MADIEKQPVQECHKEDEPKKGPEPEPKSPSPRRRRFVLILKIVAAVIAVVVLGNLIFWAVINFRKMKFYVTDATLTEFYLTEDNNLHYNLRLNLTVRNPNKRIGFRYDRVEAGAFYDGDRFDSGNLLSFYQPPKTTTVVDAWFSGVKKLSLGFDEIKEFYEQKGSGVYPVDVKIRVYSSIKLGKINVGDFKVKIKCGLKIPMISTTTNSDGQSWASYTSSAGFRTAQCHVDFNPLIVIYND</sequence>
<dbReference type="STRING" id="981085.W9RPS2"/>
<feature type="compositionally biased region" description="Basic and acidic residues" evidence="5">
    <location>
        <begin position="1"/>
        <end position="26"/>
    </location>
</feature>
<feature type="domain" description="Late embryogenesis abundant protein LEA-2 subgroup" evidence="7">
    <location>
        <begin position="94"/>
        <end position="196"/>
    </location>
</feature>
<feature type="region of interest" description="Disordered" evidence="5">
    <location>
        <begin position="1"/>
        <end position="31"/>
    </location>
</feature>
<protein>
    <recommendedName>
        <fullName evidence="7">Late embryogenesis abundant protein LEA-2 subgroup domain-containing protein</fullName>
    </recommendedName>
</protein>
<keyword evidence="2 6" id="KW-0812">Transmembrane</keyword>
<dbReference type="KEGG" id="mnt:21401783"/>
<dbReference type="Pfam" id="PF03168">
    <property type="entry name" value="LEA_2"/>
    <property type="match status" value="1"/>
</dbReference>
<evidence type="ECO:0000256" key="2">
    <source>
        <dbReference type="ARBA" id="ARBA00022692"/>
    </source>
</evidence>
<dbReference type="Proteomes" id="UP000030645">
    <property type="component" value="Unassembled WGS sequence"/>
</dbReference>
<dbReference type="EMBL" id="KE345337">
    <property type="protein sequence ID" value="EXC01911.1"/>
    <property type="molecule type" value="Genomic_DNA"/>
</dbReference>
<gene>
    <name evidence="8" type="ORF">L484_018822</name>
</gene>
<evidence type="ECO:0000256" key="3">
    <source>
        <dbReference type="ARBA" id="ARBA00022989"/>
    </source>
</evidence>
<evidence type="ECO:0000313" key="8">
    <source>
        <dbReference type="EMBL" id="EXC01911.1"/>
    </source>
</evidence>